<dbReference type="EMBL" id="QKWP01001942">
    <property type="protein sequence ID" value="RIB05663.1"/>
    <property type="molecule type" value="Genomic_DNA"/>
</dbReference>
<dbReference type="Proteomes" id="UP000266673">
    <property type="component" value="Unassembled WGS sequence"/>
</dbReference>
<name>A0A397UE68_9GLOM</name>
<dbReference type="AlphaFoldDB" id="A0A397UE68"/>
<organism evidence="1 2">
    <name type="scientific">Gigaspora rosea</name>
    <dbReference type="NCBI Taxonomy" id="44941"/>
    <lineage>
        <taxon>Eukaryota</taxon>
        <taxon>Fungi</taxon>
        <taxon>Fungi incertae sedis</taxon>
        <taxon>Mucoromycota</taxon>
        <taxon>Glomeromycotina</taxon>
        <taxon>Glomeromycetes</taxon>
        <taxon>Diversisporales</taxon>
        <taxon>Gigasporaceae</taxon>
        <taxon>Gigaspora</taxon>
    </lineage>
</organism>
<evidence type="ECO:0000313" key="2">
    <source>
        <dbReference type="Proteomes" id="UP000266673"/>
    </source>
</evidence>
<accession>A0A397UE68</accession>
<evidence type="ECO:0000313" key="1">
    <source>
        <dbReference type="EMBL" id="RIB05663.1"/>
    </source>
</evidence>
<gene>
    <name evidence="1" type="ORF">C2G38_2219046</name>
</gene>
<dbReference type="STRING" id="44941.A0A397UE68"/>
<proteinExistence type="predicted"/>
<protein>
    <submittedName>
        <fullName evidence="1">Uncharacterized protein</fullName>
    </submittedName>
</protein>
<sequence>MTEDYLNCHVQHSGCKANEGQRTIYNWFQPVEQKEHYGEEEYNEEIEYDSDVYDNIDDDDLIQIDEIDKDSDQEFQAISMDELDYIQSNKKWLICVGLQSVEISKYIKRTPAQFGGCRRIEIVARRVGKVPSRKKLNFKQKRQLNCALFAESVWQIDRSSNTVRAKTCTGFAEKGNIYTECSSIRYNQNLCNKIARPLLSSNNTKFTPKHYWDDNPLKRYLQNHDLRDIWNTLNNESKTQSENSWIILADKALKGAFNDAPIFTGLCEVMSDAIERKMKNKSNKNLKYSEEFTNFLVILGGISSRALDIFRQNLEAKFKRLLDTINYNGPIATMTDNTKLKLGLRYSSNLECIIGSVLSNKETKVNIYSDIPRIINKIKAEDRIAKSVHAYLLQVPLPAFPPIVIALIPNNGSDTADSILQLHKQLIIEIAPLLGLHILSLGSDGAITEFQAQQSISKIQTNEKLIVKEPTLNINFSCPIFDNIGPVIRIQDPKHAKKTARNAIMSGARLLTLDSVMFKNDVIKLDRQDDAAAYRTFCSSNFRKCLTTNNQVKTGIEEFAIYLFRTHIEILSQKYPDFISLNQNFLANQTFAIFTSLCESLVLLVKAHRKYYSQIPLLPWFHGSEPVEHFFGIARQLNSDFDFLDLIQMIPKISQYGKALRSEKLSFTKDKTILNRSIEDFSTLYNSDSVDLEFRYGSENNLDFELLLQQRQRHEAYTSRPLERKFNIKSVSTKFTMTIHPNKASHIVAYFSNNENPEQRLVKQPQIHTKELAQTNKHKSIKKQKFFIQIPNIENANISENFPLIKDNYIFVIYGNQLCKGKVIAVYFEAYNRHCFIDEAVTNLNDIVIE</sequence>
<comment type="caution">
    <text evidence="1">The sequence shown here is derived from an EMBL/GenBank/DDBJ whole genome shotgun (WGS) entry which is preliminary data.</text>
</comment>
<keyword evidence="2" id="KW-1185">Reference proteome</keyword>
<reference evidence="1 2" key="1">
    <citation type="submission" date="2018-06" db="EMBL/GenBank/DDBJ databases">
        <title>Comparative genomics reveals the genomic features of Rhizophagus irregularis, R. cerebriforme, R. diaphanum and Gigaspora rosea, and their symbiotic lifestyle signature.</title>
        <authorList>
            <person name="Morin E."/>
            <person name="San Clemente H."/>
            <person name="Chen E.C.H."/>
            <person name="De La Providencia I."/>
            <person name="Hainaut M."/>
            <person name="Kuo A."/>
            <person name="Kohler A."/>
            <person name="Murat C."/>
            <person name="Tang N."/>
            <person name="Roy S."/>
            <person name="Loubradou J."/>
            <person name="Henrissat B."/>
            <person name="Grigoriev I.V."/>
            <person name="Corradi N."/>
            <person name="Roux C."/>
            <person name="Martin F.M."/>
        </authorList>
    </citation>
    <scope>NUCLEOTIDE SEQUENCE [LARGE SCALE GENOMIC DNA]</scope>
    <source>
        <strain evidence="1 2">DAOM 194757</strain>
    </source>
</reference>
<dbReference type="OrthoDB" id="2425307at2759"/>